<dbReference type="InterPro" id="IPR050509">
    <property type="entry name" value="CoA-transferase_III"/>
</dbReference>
<dbReference type="Proteomes" id="UP000431401">
    <property type="component" value="Unassembled WGS sequence"/>
</dbReference>
<evidence type="ECO:0000313" key="2">
    <source>
        <dbReference type="Proteomes" id="UP000431401"/>
    </source>
</evidence>
<keyword evidence="2" id="KW-1185">Reference proteome</keyword>
<gene>
    <name evidence="1" type="primary">fldA_2</name>
    <name evidence="1" type="ORF">NRB56_31380</name>
</gene>
<dbReference type="OrthoDB" id="9797653at2"/>
<proteinExistence type="predicted"/>
<dbReference type="InterPro" id="IPR023606">
    <property type="entry name" value="CoA-Trfase_III_dom_1_sf"/>
</dbReference>
<dbReference type="InterPro" id="IPR003673">
    <property type="entry name" value="CoA-Trfase_fam_III"/>
</dbReference>
<dbReference type="InterPro" id="IPR044855">
    <property type="entry name" value="CoA-Trfase_III_dom3_sf"/>
</dbReference>
<accession>A0A7K0DP75</accession>
<dbReference type="RefSeq" id="WP_153342716.1">
    <property type="nucleotide sequence ID" value="NZ_WEGI01000006.1"/>
</dbReference>
<name>A0A7K0DP75_9NOCA</name>
<dbReference type="PANTHER" id="PTHR48228:SF2">
    <property type="entry name" value="E-CINNAMOYL-COA:R-PHENYLLACTATE COA TRANSFERASE LARGE SUBUNIT"/>
    <property type="match status" value="1"/>
</dbReference>
<protein>
    <submittedName>
        <fullName evidence="1">Cinnamoyl-CoA:phenyllactate CoA-transferase</fullName>
        <ecNumber evidence="1">2.8.3.17</ecNumber>
    </submittedName>
</protein>
<dbReference type="AlphaFoldDB" id="A0A7K0DP75"/>
<dbReference type="EC" id="2.8.3.17" evidence="1"/>
<keyword evidence="1" id="KW-0808">Transferase</keyword>
<dbReference type="PANTHER" id="PTHR48228">
    <property type="entry name" value="SUCCINYL-COA--D-CITRAMALATE COA-TRANSFERASE"/>
    <property type="match status" value="1"/>
</dbReference>
<dbReference type="Gene3D" id="3.40.50.10540">
    <property type="entry name" value="Crotonobetainyl-coa:carnitine coa-transferase, domain 1"/>
    <property type="match status" value="1"/>
</dbReference>
<dbReference type="EMBL" id="WEGI01000006">
    <property type="protein sequence ID" value="MQY27555.1"/>
    <property type="molecule type" value="Genomic_DNA"/>
</dbReference>
<dbReference type="SUPFAM" id="SSF89796">
    <property type="entry name" value="CoA-transferase family III (CaiB/BaiF)"/>
    <property type="match status" value="1"/>
</dbReference>
<sequence length="403" mass="43781">MEQGAFDGVRVVELAQWVFVPVAGALLADWGADVIRIERLDGDPYRGLATQGIGTDRGGPNLSVALANRGKRSVAVDLREEAGLAVLHELLATADVLLTSLRPGALARLGLAQQTLRDRYPRLIYARGNGFGVRGPDADQPGYDSSAFWSRGGLAYLLTPGERDYPISQRGAMGDRNGAVALAFGIASALLKRTRTGVGSVVDVSLLGIALSTLSSDLLVALNGAAPEPASGRGPQINPLTATYRTSDDRHIQLMFLQGDRYWGDFCRLIDRPELITDERFADLAARRAHSAACIAELDAEFARRTFAEWKRLLSKLDAPWAPVQSMAEIVTDPQVVANGYVGEVELEDGRTYRFPRVPVQFDEQPPELRRAPEHGEHTESVLLELGYDWDRITALKSAGVVP</sequence>
<dbReference type="Pfam" id="PF02515">
    <property type="entry name" value="CoA_transf_3"/>
    <property type="match status" value="1"/>
</dbReference>
<reference evidence="1 2" key="1">
    <citation type="submission" date="2019-10" db="EMBL/GenBank/DDBJ databases">
        <title>Nocardia macrotermitis sp. nov. and Nocardia aurantia sp. nov., isolated from the gut of fungus growing-termite Macrotermes natalensis.</title>
        <authorList>
            <person name="Benndorf R."/>
            <person name="Schwitalla J."/>
            <person name="Martin K."/>
            <person name="De Beer W."/>
            <person name="Kaster A.-K."/>
            <person name="Vollmers J."/>
            <person name="Poulsen M."/>
            <person name="Beemelmanns C."/>
        </authorList>
    </citation>
    <scope>NUCLEOTIDE SEQUENCE [LARGE SCALE GENOMIC DNA]</scope>
    <source>
        <strain evidence="1 2">RB56</strain>
    </source>
</reference>
<evidence type="ECO:0000313" key="1">
    <source>
        <dbReference type="EMBL" id="MQY27555.1"/>
    </source>
</evidence>
<organism evidence="1 2">
    <name type="scientific">Nocardia aurantia</name>
    <dbReference type="NCBI Taxonomy" id="2585199"/>
    <lineage>
        <taxon>Bacteria</taxon>
        <taxon>Bacillati</taxon>
        <taxon>Actinomycetota</taxon>
        <taxon>Actinomycetes</taxon>
        <taxon>Mycobacteriales</taxon>
        <taxon>Nocardiaceae</taxon>
        <taxon>Nocardia</taxon>
    </lineage>
</organism>
<dbReference type="GO" id="GO:0043785">
    <property type="term" value="F:cinnamoyl-CoA:phenyllactate CoA-transferase activity"/>
    <property type="evidence" value="ECO:0007669"/>
    <property type="project" value="UniProtKB-EC"/>
</dbReference>
<comment type="caution">
    <text evidence="1">The sequence shown here is derived from an EMBL/GenBank/DDBJ whole genome shotgun (WGS) entry which is preliminary data.</text>
</comment>
<dbReference type="Gene3D" id="3.30.1540.10">
    <property type="entry name" value="formyl-coa transferase, domain 3"/>
    <property type="match status" value="1"/>
</dbReference>